<evidence type="ECO:0000313" key="22">
    <source>
        <dbReference type="WBParaSite" id="DME_0000449701-mRNA-1"/>
    </source>
</evidence>
<evidence type="ECO:0000256" key="17">
    <source>
        <dbReference type="SAM" id="SignalP"/>
    </source>
</evidence>
<comment type="subcellular location">
    <subcellularLocation>
        <location evidence="1">Endomembrane system</location>
        <topology evidence="1">Multi-pass membrane protein</topology>
    </subcellularLocation>
</comment>
<evidence type="ECO:0000256" key="12">
    <source>
        <dbReference type="ARBA" id="ARBA00023166"/>
    </source>
</evidence>
<evidence type="ECO:0000256" key="1">
    <source>
        <dbReference type="ARBA" id="ARBA00004127"/>
    </source>
</evidence>
<comment type="similarity">
    <text evidence="2">Belongs to the patched family.</text>
</comment>
<dbReference type="GO" id="GO:0030299">
    <property type="term" value="P:intestinal cholesterol absorption"/>
    <property type="evidence" value="ECO:0007669"/>
    <property type="project" value="TreeGrafter"/>
</dbReference>
<dbReference type="InterPro" id="IPR053956">
    <property type="entry name" value="NPC1_MLD"/>
</dbReference>
<sequence>MFVVTIFTFLSIIIGNFVSSQQRQQKCVMRGVCGLRGQMNQNCLYNGNALPINDDSKRFTLKHLCPHLFQDGNENFCCDSDQISNLDGQLTLPRQLLARCPSCLTNFLQLWCDFTCSPYQSDFVNVLSVANDQFSIRNKSQYITEVEYYIRKDYADGLFESCKDVKAIGSDNALSLMCGVRFEDCNISQWLRFMGTYNEDIGVPFTISFQTEENSNFSAPPTRIYSCNESVGKGKLSCSCQDCQKACRAESDYPFIVQEKCRIASVDCMLILSIVAFSGLCFAVLFFAAVNYCLKRGPEADLSDFKPAAGTLNDEDLNTIENFGSWIESQLELVCAYYGEFVARRPLTVLCFGLLVALICSSGMFFVRFTTDPVELWSSKGSRGRIEKYFFDSKFGPFYRTEQIIIYPRDQTFWLHENRSNIFVDGYYGPAFRKSFLEDVAKLQNAVTELISIRENGQTITLKDVCYKPLAPDNHNCAIITILNYFQNDASKLNHTNAVSNEDEWVISRYDYLDHIMSCVKNPYSVSTKFGLSCLSAFGGPIQPYVVLGHFNGTNQWDSARGVVINILLNNYLDLADNARAIAWEKEFIKYLRNISHENYTISFMAERSIQDEIDRESQSDIFTILISYMFMFGYIAFALGQYQVTGNNLFSLLIHSKIMLGVAGVLIVALSVTSSIGLYAFYGIPATMIILEVQPFLVLAVGVDNIFIFVQAYQRAEASISEPLYIRMSKISGEILPSMLLSSLSECLCFFLGALSSMPAVKVFSLYAALAIFFNFFLQITCFFAIFIFDLHREEDGRPELCCCKQLPSEPISNDGYLLHFFSDYYAPFLLSKHIRIVVIFVFSAWLCSSMAVISGLQLGLDQKMAVPEDSYVLHHFKSMERFLSVGPPVYFIIKGDIDFSDPYVQNKICSGAGCYQNSLGGQVAHAAVWSNRSYIAHPVMNWLDDYIDWLQSEGDPPCCRLYPNGSFCAASVQESICSPCDVEFKDNRPRSDLFYDNLIHFLSDNPSSKCAKGGHAAYGSALELSPRHRILSSHFMTYHTVLKTSSDFINAMVSARRIAENISVVLNIDKDGRCPIEVFPYSIFYVFYEQYMTIITDACVQLVLSLAAIFAVTTILLGLDPWSAFIIDLIISCVLFNLIGLMYWWSIDFNAVSVVNLVMSVGISVEFCSHIVRSFAMSVQRNRVERARYALASMGSSVLSGITLTKFGGIIVLAFAHSQIFKVFYFRMFLGIVLIGATHGLIFLPVLLSFIGPPMNKRKFLLKMRGEACLGECSGIKKCPSGKHCDRI</sequence>
<keyword evidence="14" id="KW-0753">Steroid metabolism</keyword>
<organism evidence="20 22">
    <name type="scientific">Dracunculus medinensis</name>
    <name type="common">Guinea worm</name>
    <dbReference type="NCBI Taxonomy" id="318479"/>
    <lineage>
        <taxon>Eukaryota</taxon>
        <taxon>Metazoa</taxon>
        <taxon>Ecdysozoa</taxon>
        <taxon>Nematoda</taxon>
        <taxon>Chromadorea</taxon>
        <taxon>Rhabditida</taxon>
        <taxon>Spirurina</taxon>
        <taxon>Dracunculoidea</taxon>
        <taxon>Dracunculidae</taxon>
        <taxon>Dracunculus</taxon>
    </lineage>
</organism>
<evidence type="ECO:0000256" key="15">
    <source>
        <dbReference type="ARBA" id="ARBA00034049"/>
    </source>
</evidence>
<feature type="transmembrane region" description="Helical" evidence="16">
    <location>
        <begin position="1230"/>
        <end position="1253"/>
    </location>
</feature>
<feature type="transmembrane region" description="Helical" evidence="16">
    <location>
        <begin position="347"/>
        <end position="367"/>
    </location>
</feature>
<evidence type="ECO:0000256" key="2">
    <source>
        <dbReference type="ARBA" id="ARBA00005585"/>
    </source>
</evidence>
<dbReference type="OrthoDB" id="6510177at2759"/>
<gene>
    <name evidence="19" type="ORF">DME_LOCUS8380</name>
</gene>
<evidence type="ECO:0000256" key="5">
    <source>
        <dbReference type="ARBA" id="ARBA00022692"/>
    </source>
</evidence>
<evidence type="ECO:0000256" key="8">
    <source>
        <dbReference type="ARBA" id="ARBA00023055"/>
    </source>
</evidence>
<dbReference type="Proteomes" id="UP000038040">
    <property type="component" value="Unplaced"/>
</dbReference>
<feature type="transmembrane region" description="Helical" evidence="16">
    <location>
        <begin position="1153"/>
        <end position="1170"/>
    </location>
</feature>
<evidence type="ECO:0000313" key="20">
    <source>
        <dbReference type="Proteomes" id="UP000038040"/>
    </source>
</evidence>
<evidence type="ECO:0000256" key="6">
    <source>
        <dbReference type="ARBA" id="ARBA00022729"/>
    </source>
</evidence>
<keyword evidence="13" id="KW-0325">Glycoprotein</keyword>
<feature type="transmembrane region" description="Helical" evidence="16">
    <location>
        <begin position="838"/>
        <end position="862"/>
    </location>
</feature>
<dbReference type="InterPro" id="IPR053958">
    <property type="entry name" value="HMGCR/SNAP/NPC1-like_SSD"/>
</dbReference>
<dbReference type="GO" id="GO:0005319">
    <property type="term" value="F:lipid transporter activity"/>
    <property type="evidence" value="ECO:0007669"/>
    <property type="project" value="InterPro"/>
</dbReference>
<dbReference type="GO" id="GO:0008203">
    <property type="term" value="P:cholesterol metabolic process"/>
    <property type="evidence" value="ECO:0007669"/>
    <property type="project" value="UniProtKB-KW"/>
</dbReference>
<protein>
    <submittedName>
        <fullName evidence="22">SSD domain-containing protein</fullName>
    </submittedName>
</protein>
<keyword evidence="10 16" id="KW-0472">Membrane</keyword>
<evidence type="ECO:0000256" key="10">
    <source>
        <dbReference type="ARBA" id="ARBA00023136"/>
    </source>
</evidence>
<dbReference type="GO" id="GO:0012505">
    <property type="term" value="C:endomembrane system"/>
    <property type="evidence" value="ECO:0007669"/>
    <property type="project" value="UniProtKB-SubCell"/>
</dbReference>
<dbReference type="Gene3D" id="1.20.1640.10">
    <property type="entry name" value="Multidrug efflux transporter AcrB transmembrane domain"/>
    <property type="match status" value="2"/>
</dbReference>
<keyword evidence="7 16" id="KW-1133">Transmembrane helix</keyword>
<dbReference type="InterPro" id="IPR032190">
    <property type="entry name" value="NPC1_N"/>
</dbReference>
<feature type="transmembrane region" description="Helical" evidence="16">
    <location>
        <begin position="736"/>
        <end position="756"/>
    </location>
</feature>
<dbReference type="PROSITE" id="PS50156">
    <property type="entry name" value="SSD"/>
    <property type="match status" value="1"/>
</dbReference>
<keyword evidence="4" id="KW-0153">Cholesterol metabolism</keyword>
<dbReference type="AlphaFoldDB" id="A0A158Q4B8"/>
<dbReference type="GO" id="GO:0015485">
    <property type="term" value="F:cholesterol binding"/>
    <property type="evidence" value="ECO:0007669"/>
    <property type="project" value="TreeGrafter"/>
</dbReference>
<dbReference type="Proteomes" id="UP000274756">
    <property type="component" value="Unassembled WGS sequence"/>
</dbReference>
<keyword evidence="11" id="KW-1015">Disulfide bond</keyword>
<dbReference type="STRING" id="318479.A0A158Q4B8"/>
<reference evidence="22" key="1">
    <citation type="submission" date="2016-04" db="UniProtKB">
        <authorList>
            <consortium name="WormBaseParasite"/>
        </authorList>
    </citation>
    <scope>IDENTIFICATION</scope>
</reference>
<evidence type="ECO:0000256" key="11">
    <source>
        <dbReference type="ARBA" id="ARBA00023157"/>
    </source>
</evidence>
<dbReference type="InterPro" id="IPR000731">
    <property type="entry name" value="SSD"/>
</dbReference>
<proteinExistence type="inferred from homology"/>
<dbReference type="InterPro" id="IPR004765">
    <property type="entry name" value="NPC1-like"/>
</dbReference>
<dbReference type="Pfam" id="PF12349">
    <property type="entry name" value="Sterol-sensing"/>
    <property type="match status" value="1"/>
</dbReference>
<dbReference type="FunFam" id="1.20.1640.10:FF:000010">
    <property type="entry name" value="NPC intracellular cholesterol transporter 1"/>
    <property type="match status" value="1"/>
</dbReference>
<dbReference type="PANTHER" id="PTHR45727:SF2">
    <property type="entry name" value="NPC INTRACELLULAR CHOLESTEROL TRANSPORTER 1"/>
    <property type="match status" value="1"/>
</dbReference>
<feature type="transmembrane region" description="Helical" evidence="16">
    <location>
        <begin position="622"/>
        <end position="640"/>
    </location>
</feature>
<name>A0A158Q4B8_DRAME</name>
<keyword evidence="5 16" id="KW-0812">Transmembrane</keyword>
<feature type="transmembrane region" description="Helical" evidence="16">
    <location>
        <begin position="768"/>
        <end position="790"/>
    </location>
</feature>
<dbReference type="FunFam" id="1.20.1640.10:FF:000008">
    <property type="entry name" value="NPC intracellular cholesterol transporter 1"/>
    <property type="match status" value="1"/>
</dbReference>
<keyword evidence="12" id="KW-1207">Sterol metabolism</keyword>
<feature type="chain" id="PRO_5033730526" evidence="17">
    <location>
        <begin position="21"/>
        <end position="1290"/>
    </location>
</feature>
<reference evidence="19 21" key="2">
    <citation type="submission" date="2018-11" db="EMBL/GenBank/DDBJ databases">
        <authorList>
            <consortium name="Pathogen Informatics"/>
        </authorList>
    </citation>
    <scope>NUCLEOTIDE SEQUENCE [LARGE SCALE GENOMIC DNA]</scope>
</reference>
<dbReference type="Pfam" id="PF22314">
    <property type="entry name" value="NPC1_MLD"/>
    <property type="match status" value="1"/>
</dbReference>
<dbReference type="GO" id="GO:0042632">
    <property type="term" value="P:cholesterol homeostasis"/>
    <property type="evidence" value="ECO:0007669"/>
    <property type="project" value="TreeGrafter"/>
</dbReference>
<feature type="transmembrane region" description="Helical" evidence="16">
    <location>
        <begin position="1102"/>
        <end position="1121"/>
    </location>
</feature>
<evidence type="ECO:0000256" key="3">
    <source>
        <dbReference type="ARBA" id="ARBA00022448"/>
    </source>
</evidence>
<dbReference type="GO" id="GO:0030301">
    <property type="term" value="P:cholesterol transport"/>
    <property type="evidence" value="ECO:0007669"/>
    <property type="project" value="UniProtKB-ARBA"/>
</dbReference>
<accession>A0A158Q4B8</accession>
<dbReference type="Pfam" id="PF16414">
    <property type="entry name" value="NPC1_N"/>
    <property type="match status" value="1"/>
</dbReference>
<evidence type="ECO:0000256" key="16">
    <source>
        <dbReference type="SAM" id="Phobius"/>
    </source>
</evidence>
<comment type="catalytic activity">
    <reaction evidence="15">
        <text>cholesterol(in) = cholesterol(out)</text>
        <dbReference type="Rhea" id="RHEA:39747"/>
        <dbReference type="ChEBI" id="CHEBI:16113"/>
    </reaction>
</comment>
<keyword evidence="8" id="KW-0445">Lipid transport</keyword>
<feature type="transmembrane region" description="Helical" evidence="16">
    <location>
        <begin position="1128"/>
        <end position="1147"/>
    </location>
</feature>
<feature type="domain" description="SSD" evidence="18">
    <location>
        <begin position="621"/>
        <end position="790"/>
    </location>
</feature>
<dbReference type="NCBIfam" id="TIGR00917">
    <property type="entry name" value="2A060601"/>
    <property type="match status" value="1"/>
</dbReference>
<evidence type="ECO:0000313" key="21">
    <source>
        <dbReference type="Proteomes" id="UP000274756"/>
    </source>
</evidence>
<feature type="transmembrane region" description="Helical" evidence="16">
    <location>
        <begin position="661"/>
        <end position="685"/>
    </location>
</feature>
<evidence type="ECO:0000256" key="7">
    <source>
        <dbReference type="ARBA" id="ARBA00022989"/>
    </source>
</evidence>
<evidence type="ECO:0000256" key="13">
    <source>
        <dbReference type="ARBA" id="ARBA00023180"/>
    </source>
</evidence>
<evidence type="ECO:0000256" key="14">
    <source>
        <dbReference type="ARBA" id="ARBA00023221"/>
    </source>
</evidence>
<dbReference type="EMBL" id="UYYG01001168">
    <property type="protein sequence ID" value="VDN58407.1"/>
    <property type="molecule type" value="Genomic_DNA"/>
</dbReference>
<feature type="transmembrane region" description="Helical" evidence="16">
    <location>
        <begin position="697"/>
        <end position="715"/>
    </location>
</feature>
<keyword evidence="21" id="KW-1185">Reference proteome</keyword>
<feature type="transmembrane region" description="Helical" evidence="16">
    <location>
        <begin position="1191"/>
        <end position="1218"/>
    </location>
</feature>
<dbReference type="PANTHER" id="PTHR45727">
    <property type="entry name" value="NPC INTRACELLULAR CHOLESTEROL TRANSPORTER 1"/>
    <property type="match status" value="1"/>
</dbReference>
<keyword evidence="3" id="KW-0813">Transport</keyword>
<keyword evidence="6 17" id="KW-0732">Signal</keyword>
<evidence type="ECO:0000259" key="18">
    <source>
        <dbReference type="PROSITE" id="PS50156"/>
    </source>
</evidence>
<evidence type="ECO:0000256" key="4">
    <source>
        <dbReference type="ARBA" id="ARBA00022548"/>
    </source>
</evidence>
<keyword evidence="9" id="KW-0443">Lipid metabolism</keyword>
<dbReference type="GO" id="GO:0005886">
    <property type="term" value="C:plasma membrane"/>
    <property type="evidence" value="ECO:0007669"/>
    <property type="project" value="TreeGrafter"/>
</dbReference>
<evidence type="ECO:0000313" key="19">
    <source>
        <dbReference type="EMBL" id="VDN58407.1"/>
    </source>
</evidence>
<feature type="signal peptide" evidence="17">
    <location>
        <begin position="1"/>
        <end position="20"/>
    </location>
</feature>
<dbReference type="SUPFAM" id="SSF82866">
    <property type="entry name" value="Multidrug efflux transporter AcrB transmembrane domain"/>
    <property type="match status" value="2"/>
</dbReference>
<dbReference type="WBParaSite" id="DME_0000449701-mRNA-1">
    <property type="protein sequence ID" value="DME_0000449701-mRNA-1"/>
    <property type="gene ID" value="DME_0000449701"/>
</dbReference>
<evidence type="ECO:0000256" key="9">
    <source>
        <dbReference type="ARBA" id="ARBA00023098"/>
    </source>
</evidence>
<feature type="transmembrane region" description="Helical" evidence="16">
    <location>
        <begin position="269"/>
        <end position="294"/>
    </location>
</feature>